<keyword evidence="1" id="KW-0472">Membrane</keyword>
<feature type="transmembrane region" description="Helical" evidence="1">
    <location>
        <begin position="12"/>
        <end position="33"/>
    </location>
</feature>
<feature type="transmembrane region" description="Helical" evidence="1">
    <location>
        <begin position="45"/>
        <end position="65"/>
    </location>
</feature>
<feature type="transmembrane region" description="Helical" evidence="1">
    <location>
        <begin position="264"/>
        <end position="283"/>
    </location>
</feature>
<feature type="transmembrane region" description="Helical" evidence="1">
    <location>
        <begin position="128"/>
        <end position="146"/>
    </location>
</feature>
<keyword evidence="4" id="KW-1185">Reference proteome</keyword>
<evidence type="ECO:0000313" key="3">
    <source>
        <dbReference type="EMBL" id="QNP60385.1"/>
    </source>
</evidence>
<gene>
    <name evidence="3" type="ORF">H9L24_05880</name>
</gene>
<evidence type="ECO:0000259" key="2">
    <source>
        <dbReference type="Pfam" id="PF00892"/>
    </source>
</evidence>
<dbReference type="EMBL" id="CP060790">
    <property type="protein sequence ID" value="QNP60385.1"/>
    <property type="molecule type" value="Genomic_DNA"/>
</dbReference>
<feature type="transmembrane region" description="Helical" evidence="1">
    <location>
        <begin position="289"/>
        <end position="307"/>
    </location>
</feature>
<dbReference type="AlphaFoldDB" id="A0A7H0HIL9"/>
<organism evidence="3 4">
    <name type="scientific">Paenacidovorax monticola</name>
    <dbReference type="NCBI Taxonomy" id="1926868"/>
    <lineage>
        <taxon>Bacteria</taxon>
        <taxon>Pseudomonadati</taxon>
        <taxon>Pseudomonadota</taxon>
        <taxon>Betaproteobacteria</taxon>
        <taxon>Burkholderiales</taxon>
        <taxon>Comamonadaceae</taxon>
        <taxon>Paenacidovorax</taxon>
    </lineage>
</organism>
<dbReference type="Proteomes" id="UP000516057">
    <property type="component" value="Chromosome"/>
</dbReference>
<reference evidence="3 4" key="1">
    <citation type="submission" date="2020-08" db="EMBL/GenBank/DDBJ databases">
        <title>Genome sequence of Acidovorax monticola KACC 19171T.</title>
        <authorList>
            <person name="Hyun D.-W."/>
            <person name="Bae J.-W."/>
        </authorList>
    </citation>
    <scope>NUCLEOTIDE SEQUENCE [LARGE SCALE GENOMIC DNA]</scope>
    <source>
        <strain evidence="3 4">KACC 19171</strain>
    </source>
</reference>
<dbReference type="Pfam" id="PF00892">
    <property type="entry name" value="EamA"/>
    <property type="match status" value="1"/>
</dbReference>
<feature type="transmembrane region" description="Helical" evidence="1">
    <location>
        <begin position="230"/>
        <end position="252"/>
    </location>
</feature>
<dbReference type="InterPro" id="IPR000620">
    <property type="entry name" value="EamA_dom"/>
</dbReference>
<keyword evidence="1" id="KW-0812">Transmembrane</keyword>
<sequence>MVSRSEAAHHPGVTTGILAGLGAGALWGLSFVAPRMLGGFAALDVTAGRFITYGIVALAMMGWGLRTRALPTGRQALAALGLSVLGFTGYYLLLVLAIRDMGVALPALIIGTIPIWVMVLGKPQGLRWVALLPGLVLTVAGLVLMADLHGGDAAAGQAPAAHFGRGLAFAAGALVSWTLFALLNAAWLRRHPEVRAGDWANWLGVATGLGGLLLWLAVGTPAARLAATPGVGWFVLLSFAIGFGSSWLATLLWNTASQRLSASLCGQLIVSETLFAILYAFLWDAQWPTAAQWAAVVLFTLGIMASIKAHR</sequence>
<dbReference type="RefSeq" id="WP_187737366.1">
    <property type="nucleotide sequence ID" value="NZ_CP060790.1"/>
</dbReference>
<feature type="transmembrane region" description="Helical" evidence="1">
    <location>
        <begin position="166"/>
        <end position="187"/>
    </location>
</feature>
<protein>
    <submittedName>
        <fullName evidence="3">DMT family transporter</fullName>
    </submittedName>
</protein>
<feature type="transmembrane region" description="Helical" evidence="1">
    <location>
        <begin position="104"/>
        <end position="121"/>
    </location>
</feature>
<proteinExistence type="predicted"/>
<feature type="domain" description="EamA" evidence="2">
    <location>
        <begin position="15"/>
        <end position="145"/>
    </location>
</feature>
<name>A0A7H0HIL9_9BURK</name>
<keyword evidence="1" id="KW-1133">Transmembrane helix</keyword>
<feature type="transmembrane region" description="Helical" evidence="1">
    <location>
        <begin position="77"/>
        <end position="98"/>
    </location>
</feature>
<feature type="transmembrane region" description="Helical" evidence="1">
    <location>
        <begin position="199"/>
        <end position="218"/>
    </location>
</feature>
<evidence type="ECO:0000256" key="1">
    <source>
        <dbReference type="SAM" id="Phobius"/>
    </source>
</evidence>
<evidence type="ECO:0000313" key="4">
    <source>
        <dbReference type="Proteomes" id="UP000516057"/>
    </source>
</evidence>
<dbReference type="KEGG" id="amon:H9L24_05880"/>
<accession>A0A7H0HIL9</accession>
<dbReference type="GO" id="GO:0016020">
    <property type="term" value="C:membrane"/>
    <property type="evidence" value="ECO:0007669"/>
    <property type="project" value="InterPro"/>
</dbReference>